<accession>A0A1I0FAS7</accession>
<sequence length="71" mass="8163">MPSKKEPRLKVIKESPTGLNQKFLDTETNEVVNRGYVADNIDDYPGYHVMNKNKKRIIRSNPDGCKDNNLD</sequence>
<reference evidence="1 2" key="1">
    <citation type="submission" date="2016-10" db="EMBL/GenBank/DDBJ databases">
        <authorList>
            <person name="de Groot N.N."/>
        </authorList>
    </citation>
    <scope>NUCLEOTIDE SEQUENCE [LARGE SCALE GENOMIC DNA]</scope>
    <source>
        <strain evidence="1 2">DSM 18979</strain>
    </source>
</reference>
<evidence type="ECO:0000313" key="1">
    <source>
        <dbReference type="EMBL" id="SET55138.1"/>
    </source>
</evidence>
<gene>
    <name evidence="1" type="ORF">SAMN05660297_02732</name>
</gene>
<dbReference type="OrthoDB" id="9811333at2"/>
<evidence type="ECO:0008006" key="3">
    <source>
        <dbReference type="Google" id="ProtNLM"/>
    </source>
</evidence>
<organism evidence="1 2">
    <name type="scientific">Natronincola peptidivorans</name>
    <dbReference type="NCBI Taxonomy" id="426128"/>
    <lineage>
        <taxon>Bacteria</taxon>
        <taxon>Bacillati</taxon>
        <taxon>Bacillota</taxon>
        <taxon>Clostridia</taxon>
        <taxon>Peptostreptococcales</taxon>
        <taxon>Natronincolaceae</taxon>
        <taxon>Natronincola</taxon>
    </lineage>
</organism>
<dbReference type="RefSeq" id="WP_090445170.1">
    <property type="nucleotide sequence ID" value="NZ_FOHU01000014.1"/>
</dbReference>
<name>A0A1I0FAS7_9FIRM</name>
<dbReference type="Proteomes" id="UP000199568">
    <property type="component" value="Unassembled WGS sequence"/>
</dbReference>
<dbReference type="EMBL" id="FOHU01000014">
    <property type="protein sequence ID" value="SET55138.1"/>
    <property type="molecule type" value="Genomic_DNA"/>
</dbReference>
<evidence type="ECO:0000313" key="2">
    <source>
        <dbReference type="Proteomes" id="UP000199568"/>
    </source>
</evidence>
<protein>
    <recommendedName>
        <fullName evidence="3">DUF3892 domain-containing protein</fullName>
    </recommendedName>
</protein>
<proteinExistence type="predicted"/>
<dbReference type="AlphaFoldDB" id="A0A1I0FAS7"/>
<keyword evidence="2" id="KW-1185">Reference proteome</keyword>
<dbReference type="STRING" id="426128.SAMN05660297_02732"/>